<dbReference type="SFLD" id="SFLDG01129">
    <property type="entry name" value="C1.5:_HAD__Beta-PGM__Phosphata"/>
    <property type="match status" value="1"/>
</dbReference>
<gene>
    <name evidence="1" type="ORF">bsdE14_16470</name>
</gene>
<evidence type="ECO:0000313" key="2">
    <source>
        <dbReference type="Proteomes" id="UP001208567"/>
    </source>
</evidence>
<accession>A0ABQ5N4S8</accession>
<dbReference type="Gene3D" id="1.10.150.240">
    <property type="entry name" value="Putative phosphatase, domain 2"/>
    <property type="match status" value="1"/>
</dbReference>
<dbReference type="SFLD" id="SFLDS00003">
    <property type="entry name" value="Haloacid_Dehalogenase"/>
    <property type="match status" value="1"/>
</dbReference>
<sequence length="221" mass="25897">MIPFENIKTIFFDYDGTLHNSIKIYAAAFRKAYAYLVENGYAEEKNWTDKDISYWLGFNPSDMWRSFMPGLEDEIREKCSNIIGEEMTSLIEQGKPKLYDGALEVLAFLKAKGIHLVFISNCKVYYRDCQSKLFHLDRYFEELACSEEYGFIPKYEILKKIKDRYPQEMLMIGDRKQDIEAGKKNNIYTIGCSYGFLTKGELDEADMLIDNILDLKELFNF</sequence>
<dbReference type="Proteomes" id="UP001208567">
    <property type="component" value="Unassembled WGS sequence"/>
</dbReference>
<dbReference type="PANTHER" id="PTHR43434:SF1">
    <property type="entry name" value="PHOSPHOGLYCOLATE PHOSPHATASE"/>
    <property type="match status" value="1"/>
</dbReference>
<dbReference type="Gene3D" id="3.40.50.1000">
    <property type="entry name" value="HAD superfamily/HAD-like"/>
    <property type="match status" value="1"/>
</dbReference>
<dbReference type="InterPro" id="IPR023198">
    <property type="entry name" value="PGP-like_dom2"/>
</dbReference>
<dbReference type="Pfam" id="PF13419">
    <property type="entry name" value="HAD_2"/>
    <property type="match status" value="1"/>
</dbReference>
<proteinExistence type="predicted"/>
<dbReference type="InterPro" id="IPR036412">
    <property type="entry name" value="HAD-like_sf"/>
</dbReference>
<evidence type="ECO:0000313" key="1">
    <source>
        <dbReference type="EMBL" id="GLC30237.1"/>
    </source>
</evidence>
<dbReference type="NCBIfam" id="TIGR01549">
    <property type="entry name" value="HAD-SF-IA-v1"/>
    <property type="match status" value="1"/>
</dbReference>
<dbReference type="InterPro" id="IPR041492">
    <property type="entry name" value="HAD_2"/>
</dbReference>
<keyword evidence="2" id="KW-1185">Reference proteome</keyword>
<dbReference type="InterPro" id="IPR023214">
    <property type="entry name" value="HAD_sf"/>
</dbReference>
<dbReference type="InterPro" id="IPR050155">
    <property type="entry name" value="HAD-like_hydrolase_sf"/>
</dbReference>
<organism evidence="1 2">
    <name type="scientific">Clostridium omnivorum</name>
    <dbReference type="NCBI Taxonomy" id="1604902"/>
    <lineage>
        <taxon>Bacteria</taxon>
        <taxon>Bacillati</taxon>
        <taxon>Bacillota</taxon>
        <taxon>Clostridia</taxon>
        <taxon>Eubacteriales</taxon>
        <taxon>Clostridiaceae</taxon>
        <taxon>Clostridium</taxon>
    </lineage>
</organism>
<dbReference type="EMBL" id="BRXR01000001">
    <property type="protein sequence ID" value="GLC30237.1"/>
    <property type="molecule type" value="Genomic_DNA"/>
</dbReference>
<reference evidence="1 2" key="1">
    <citation type="journal article" date="2024" name="Int. J. Syst. Evol. Microbiol.">
        <title>Clostridium omnivorum sp. nov., isolated from anoxic soil under the treatment of reductive soil disinfestation.</title>
        <authorList>
            <person name="Ueki A."/>
            <person name="Tonouchi A."/>
            <person name="Kaku N."/>
            <person name="Honma S."/>
            <person name="Ueki K."/>
        </authorList>
    </citation>
    <scope>NUCLEOTIDE SEQUENCE [LARGE SCALE GENOMIC DNA]</scope>
    <source>
        <strain evidence="1 2">E14</strain>
    </source>
</reference>
<comment type="caution">
    <text evidence="1">The sequence shown here is derived from an EMBL/GenBank/DDBJ whole genome shotgun (WGS) entry which is preliminary data.</text>
</comment>
<dbReference type="PANTHER" id="PTHR43434">
    <property type="entry name" value="PHOSPHOGLYCOLATE PHOSPHATASE"/>
    <property type="match status" value="1"/>
</dbReference>
<protein>
    <submittedName>
        <fullName evidence="1">Phosphoglycolate phosphatase</fullName>
    </submittedName>
</protein>
<name>A0ABQ5N4S8_9CLOT</name>
<dbReference type="SUPFAM" id="SSF56784">
    <property type="entry name" value="HAD-like"/>
    <property type="match status" value="1"/>
</dbReference>
<dbReference type="RefSeq" id="WP_264849502.1">
    <property type="nucleotide sequence ID" value="NZ_BRXR01000001.1"/>
</dbReference>
<dbReference type="InterPro" id="IPR006439">
    <property type="entry name" value="HAD-SF_hydro_IA"/>
</dbReference>